<accession>A0A4Z2EWJ9</accession>
<protein>
    <submittedName>
        <fullName evidence="2">Uncharacterized protein</fullName>
    </submittedName>
</protein>
<dbReference type="AlphaFoldDB" id="A0A4Z2EWJ9"/>
<evidence type="ECO:0000313" key="2">
    <source>
        <dbReference type="EMBL" id="TNN32734.1"/>
    </source>
</evidence>
<organism evidence="2 3">
    <name type="scientific">Liparis tanakae</name>
    <name type="common">Tanaka's snailfish</name>
    <dbReference type="NCBI Taxonomy" id="230148"/>
    <lineage>
        <taxon>Eukaryota</taxon>
        <taxon>Metazoa</taxon>
        <taxon>Chordata</taxon>
        <taxon>Craniata</taxon>
        <taxon>Vertebrata</taxon>
        <taxon>Euteleostomi</taxon>
        <taxon>Actinopterygii</taxon>
        <taxon>Neopterygii</taxon>
        <taxon>Teleostei</taxon>
        <taxon>Neoteleostei</taxon>
        <taxon>Acanthomorphata</taxon>
        <taxon>Eupercaria</taxon>
        <taxon>Perciformes</taxon>
        <taxon>Cottioidei</taxon>
        <taxon>Cottales</taxon>
        <taxon>Liparidae</taxon>
        <taxon>Liparis</taxon>
    </lineage>
</organism>
<dbReference type="Proteomes" id="UP000314294">
    <property type="component" value="Unassembled WGS sequence"/>
</dbReference>
<comment type="caution">
    <text evidence="2">The sequence shown here is derived from an EMBL/GenBank/DDBJ whole genome shotgun (WGS) entry which is preliminary data.</text>
</comment>
<keyword evidence="3" id="KW-1185">Reference proteome</keyword>
<sequence length="136" mass="15170">MCWKPVRAEPMGDQPFTLVYTLPLHPAVEPNQRRAPSASPCDSCARTRSEVFNNRAEPSVAAGSTTSQQKTTFTSNSPADNPILSSCDSLPIGFSLLFTMCNHNEVSMKQIHQAASLHTTKATEEAERRREEWRDY</sequence>
<evidence type="ECO:0000256" key="1">
    <source>
        <dbReference type="SAM" id="MobiDB-lite"/>
    </source>
</evidence>
<feature type="region of interest" description="Disordered" evidence="1">
    <location>
        <begin position="52"/>
        <end position="81"/>
    </location>
</feature>
<dbReference type="EMBL" id="SRLO01002523">
    <property type="protein sequence ID" value="TNN32734.1"/>
    <property type="molecule type" value="Genomic_DNA"/>
</dbReference>
<evidence type="ECO:0000313" key="3">
    <source>
        <dbReference type="Proteomes" id="UP000314294"/>
    </source>
</evidence>
<feature type="compositionally biased region" description="Low complexity" evidence="1">
    <location>
        <begin position="64"/>
        <end position="77"/>
    </location>
</feature>
<name>A0A4Z2EWJ9_9TELE</name>
<proteinExistence type="predicted"/>
<gene>
    <name evidence="2" type="ORF">EYF80_057103</name>
</gene>
<reference evidence="2 3" key="1">
    <citation type="submission" date="2019-03" db="EMBL/GenBank/DDBJ databases">
        <title>First draft genome of Liparis tanakae, snailfish: a comprehensive survey of snailfish specific genes.</title>
        <authorList>
            <person name="Kim W."/>
            <person name="Song I."/>
            <person name="Jeong J.-H."/>
            <person name="Kim D."/>
            <person name="Kim S."/>
            <person name="Ryu S."/>
            <person name="Song J.Y."/>
            <person name="Lee S.K."/>
        </authorList>
    </citation>
    <scope>NUCLEOTIDE SEQUENCE [LARGE SCALE GENOMIC DNA]</scope>
    <source>
        <tissue evidence="2">Muscle</tissue>
    </source>
</reference>